<gene>
    <name evidence="1" type="ORF">HanXRQr2_Chr06g0239641</name>
</gene>
<sequence length="58" mass="6634">MVSTCRMGVRTEATSQNCRRGENAGSRTDRLQLLVREQKPKRDSLLWPCTLVRLLQSS</sequence>
<dbReference type="Gramene" id="mRNA:HanXRQr2_Chr06g0239641">
    <property type="protein sequence ID" value="mRNA:HanXRQr2_Chr06g0239641"/>
    <property type="gene ID" value="HanXRQr2_Chr06g0239641"/>
</dbReference>
<keyword evidence="2" id="KW-1185">Reference proteome</keyword>
<dbReference type="AlphaFoldDB" id="A0A9K3IPI2"/>
<dbReference type="EMBL" id="MNCJ02000321">
    <property type="protein sequence ID" value="KAF5800696.1"/>
    <property type="molecule type" value="Genomic_DNA"/>
</dbReference>
<comment type="caution">
    <text evidence="1">The sequence shown here is derived from an EMBL/GenBank/DDBJ whole genome shotgun (WGS) entry which is preliminary data.</text>
</comment>
<organism evidence="1 2">
    <name type="scientific">Helianthus annuus</name>
    <name type="common">Common sunflower</name>
    <dbReference type="NCBI Taxonomy" id="4232"/>
    <lineage>
        <taxon>Eukaryota</taxon>
        <taxon>Viridiplantae</taxon>
        <taxon>Streptophyta</taxon>
        <taxon>Embryophyta</taxon>
        <taxon>Tracheophyta</taxon>
        <taxon>Spermatophyta</taxon>
        <taxon>Magnoliopsida</taxon>
        <taxon>eudicotyledons</taxon>
        <taxon>Gunneridae</taxon>
        <taxon>Pentapetalae</taxon>
        <taxon>asterids</taxon>
        <taxon>campanulids</taxon>
        <taxon>Asterales</taxon>
        <taxon>Asteraceae</taxon>
        <taxon>Asteroideae</taxon>
        <taxon>Heliantheae alliance</taxon>
        <taxon>Heliantheae</taxon>
        <taxon>Helianthus</taxon>
    </lineage>
</organism>
<accession>A0A9K3IPI2</accession>
<dbReference type="Proteomes" id="UP000215914">
    <property type="component" value="Unassembled WGS sequence"/>
</dbReference>
<reference evidence="1" key="2">
    <citation type="submission" date="2020-06" db="EMBL/GenBank/DDBJ databases">
        <title>Helianthus annuus Genome sequencing and assembly Release 2.</title>
        <authorList>
            <person name="Gouzy J."/>
            <person name="Langlade N."/>
            <person name="Munos S."/>
        </authorList>
    </citation>
    <scope>NUCLEOTIDE SEQUENCE</scope>
    <source>
        <tissue evidence="1">Leaves</tissue>
    </source>
</reference>
<name>A0A9K3IPI2_HELAN</name>
<protein>
    <submittedName>
        <fullName evidence="1">Uncharacterized protein</fullName>
    </submittedName>
</protein>
<evidence type="ECO:0000313" key="2">
    <source>
        <dbReference type="Proteomes" id="UP000215914"/>
    </source>
</evidence>
<reference evidence="1" key="1">
    <citation type="journal article" date="2017" name="Nature">
        <title>The sunflower genome provides insights into oil metabolism, flowering and Asterid evolution.</title>
        <authorList>
            <person name="Badouin H."/>
            <person name="Gouzy J."/>
            <person name="Grassa C.J."/>
            <person name="Murat F."/>
            <person name="Staton S.E."/>
            <person name="Cottret L."/>
            <person name="Lelandais-Briere C."/>
            <person name="Owens G.L."/>
            <person name="Carrere S."/>
            <person name="Mayjonade B."/>
            <person name="Legrand L."/>
            <person name="Gill N."/>
            <person name="Kane N.C."/>
            <person name="Bowers J.E."/>
            <person name="Hubner S."/>
            <person name="Bellec A."/>
            <person name="Berard A."/>
            <person name="Berges H."/>
            <person name="Blanchet N."/>
            <person name="Boniface M.C."/>
            <person name="Brunel D."/>
            <person name="Catrice O."/>
            <person name="Chaidir N."/>
            <person name="Claudel C."/>
            <person name="Donnadieu C."/>
            <person name="Faraut T."/>
            <person name="Fievet G."/>
            <person name="Helmstetter N."/>
            <person name="King M."/>
            <person name="Knapp S.J."/>
            <person name="Lai Z."/>
            <person name="Le Paslier M.C."/>
            <person name="Lippi Y."/>
            <person name="Lorenzon L."/>
            <person name="Mandel J.R."/>
            <person name="Marage G."/>
            <person name="Marchand G."/>
            <person name="Marquand E."/>
            <person name="Bret-Mestries E."/>
            <person name="Morien E."/>
            <person name="Nambeesan S."/>
            <person name="Nguyen T."/>
            <person name="Pegot-Espagnet P."/>
            <person name="Pouilly N."/>
            <person name="Raftis F."/>
            <person name="Sallet E."/>
            <person name="Schiex T."/>
            <person name="Thomas J."/>
            <person name="Vandecasteele C."/>
            <person name="Vares D."/>
            <person name="Vear F."/>
            <person name="Vautrin S."/>
            <person name="Crespi M."/>
            <person name="Mangin B."/>
            <person name="Burke J.M."/>
            <person name="Salse J."/>
            <person name="Munos S."/>
            <person name="Vincourt P."/>
            <person name="Rieseberg L.H."/>
            <person name="Langlade N.B."/>
        </authorList>
    </citation>
    <scope>NUCLEOTIDE SEQUENCE</scope>
    <source>
        <tissue evidence="1">Leaves</tissue>
    </source>
</reference>
<proteinExistence type="predicted"/>
<evidence type="ECO:0000313" key="1">
    <source>
        <dbReference type="EMBL" id="KAF5800696.1"/>
    </source>
</evidence>